<dbReference type="Proteomes" id="UP000198575">
    <property type="component" value="Unassembled WGS sequence"/>
</dbReference>
<evidence type="ECO:0000256" key="2">
    <source>
        <dbReference type="SAM" id="SignalP"/>
    </source>
</evidence>
<protein>
    <recommendedName>
        <fullName evidence="5">PEP-CTERM protein-sorting domain-containing protein</fullName>
    </recommendedName>
</protein>
<dbReference type="EMBL" id="FOVF01000026">
    <property type="protein sequence ID" value="SFN50665.1"/>
    <property type="molecule type" value="Genomic_DNA"/>
</dbReference>
<evidence type="ECO:0008006" key="5">
    <source>
        <dbReference type="Google" id="ProtNLM"/>
    </source>
</evidence>
<gene>
    <name evidence="3" type="ORF">SAMN05216289_12657</name>
</gene>
<reference evidence="3 4" key="1">
    <citation type="submission" date="2016-10" db="EMBL/GenBank/DDBJ databases">
        <authorList>
            <person name="de Groot N.N."/>
        </authorList>
    </citation>
    <scope>NUCLEOTIDE SEQUENCE [LARGE SCALE GENOMIC DNA]</scope>
    <source>
        <strain evidence="3 4">CGMCC 1.7659</strain>
    </source>
</reference>
<feature type="transmembrane region" description="Helical" evidence="1">
    <location>
        <begin position="194"/>
        <end position="211"/>
    </location>
</feature>
<feature type="signal peptide" evidence="2">
    <location>
        <begin position="1"/>
        <end position="23"/>
    </location>
</feature>
<organism evidence="3 4">
    <name type="scientific">Dokdonella immobilis</name>
    <dbReference type="NCBI Taxonomy" id="578942"/>
    <lineage>
        <taxon>Bacteria</taxon>
        <taxon>Pseudomonadati</taxon>
        <taxon>Pseudomonadota</taxon>
        <taxon>Gammaproteobacteria</taxon>
        <taxon>Lysobacterales</taxon>
        <taxon>Rhodanobacteraceae</taxon>
        <taxon>Dokdonella</taxon>
    </lineage>
</organism>
<keyword evidence="1" id="KW-0812">Transmembrane</keyword>
<accession>A0A1I4ZK76</accession>
<dbReference type="RefSeq" id="WP_139225044.1">
    <property type="nucleotide sequence ID" value="NZ_FOVF01000026.1"/>
</dbReference>
<keyword evidence="1" id="KW-1133">Transmembrane helix</keyword>
<dbReference type="OrthoDB" id="5572853at2"/>
<dbReference type="AlphaFoldDB" id="A0A1I4ZK76"/>
<evidence type="ECO:0000313" key="4">
    <source>
        <dbReference type="Proteomes" id="UP000198575"/>
    </source>
</evidence>
<keyword evidence="2" id="KW-0732">Signal</keyword>
<keyword evidence="1" id="KW-0472">Membrane</keyword>
<feature type="chain" id="PRO_5011647654" description="PEP-CTERM protein-sorting domain-containing protein" evidence="2">
    <location>
        <begin position="24"/>
        <end position="218"/>
    </location>
</feature>
<evidence type="ECO:0000256" key="1">
    <source>
        <dbReference type="SAM" id="Phobius"/>
    </source>
</evidence>
<name>A0A1I4ZK76_9GAMM</name>
<evidence type="ECO:0000313" key="3">
    <source>
        <dbReference type="EMBL" id="SFN50665.1"/>
    </source>
</evidence>
<keyword evidence="4" id="KW-1185">Reference proteome</keyword>
<proteinExistence type="predicted"/>
<sequence length="218" mass="22149">MYVRPARSIALLLIAAFATNAIAAPITFPFRFADPNSNAQAVGSITFEDTLLVNPGANDFILPSPAVLALNVTVSGSIAGDGSFGISDFDEVLFDTNGGTLNFASQLVGQPTSGGPWGTPDGTSGDFNLFSIGPPTGVERYANGPHAPAGANLPPNGEFFFTLGANGGSDEQMVLTAMGVSGATPPASLPIGPGAWLALGGLVILGGLFALRRRSQRA</sequence>